<organism evidence="2 3">
    <name type="scientific">Podarcis lilfordi</name>
    <name type="common">Lilford's wall lizard</name>
    <dbReference type="NCBI Taxonomy" id="74358"/>
    <lineage>
        <taxon>Eukaryota</taxon>
        <taxon>Metazoa</taxon>
        <taxon>Chordata</taxon>
        <taxon>Craniata</taxon>
        <taxon>Vertebrata</taxon>
        <taxon>Euteleostomi</taxon>
        <taxon>Lepidosauria</taxon>
        <taxon>Squamata</taxon>
        <taxon>Bifurcata</taxon>
        <taxon>Unidentata</taxon>
        <taxon>Episquamata</taxon>
        <taxon>Laterata</taxon>
        <taxon>Lacertibaenia</taxon>
        <taxon>Lacertidae</taxon>
        <taxon>Podarcis</taxon>
    </lineage>
</organism>
<sequence length="82" mass="9183">TANINTSTFNRDVLVQRDETKSASSGCCKIYEDPQRKSINSAPSVRKSSQVKEAGKVEKKEFQHRNVDEAFDCQLPGTTTFE</sequence>
<dbReference type="AlphaFoldDB" id="A0AA35KKF2"/>
<dbReference type="Proteomes" id="UP001178461">
    <property type="component" value="Chromosome 7"/>
</dbReference>
<evidence type="ECO:0000313" key="3">
    <source>
        <dbReference type="Proteomes" id="UP001178461"/>
    </source>
</evidence>
<name>A0AA35KKF2_9SAUR</name>
<keyword evidence="3" id="KW-1185">Reference proteome</keyword>
<evidence type="ECO:0000313" key="2">
    <source>
        <dbReference type="EMBL" id="CAI5778978.1"/>
    </source>
</evidence>
<feature type="compositionally biased region" description="Polar residues" evidence="1">
    <location>
        <begin position="38"/>
        <end position="48"/>
    </location>
</feature>
<feature type="non-terminal residue" evidence="2">
    <location>
        <position position="1"/>
    </location>
</feature>
<accession>A0AA35KKF2</accession>
<dbReference type="EMBL" id="OX395132">
    <property type="protein sequence ID" value="CAI5778978.1"/>
    <property type="molecule type" value="Genomic_DNA"/>
</dbReference>
<proteinExistence type="predicted"/>
<feature type="region of interest" description="Disordered" evidence="1">
    <location>
        <begin position="38"/>
        <end position="60"/>
    </location>
</feature>
<evidence type="ECO:0000256" key="1">
    <source>
        <dbReference type="SAM" id="MobiDB-lite"/>
    </source>
</evidence>
<gene>
    <name evidence="2" type="ORF">PODLI_1B005177</name>
</gene>
<reference evidence="2" key="1">
    <citation type="submission" date="2022-12" db="EMBL/GenBank/DDBJ databases">
        <authorList>
            <person name="Alioto T."/>
            <person name="Alioto T."/>
            <person name="Gomez Garrido J."/>
        </authorList>
    </citation>
    <scope>NUCLEOTIDE SEQUENCE</scope>
</reference>
<protein>
    <submittedName>
        <fullName evidence="2">Uncharacterized protein</fullName>
    </submittedName>
</protein>